<evidence type="ECO:0000313" key="4">
    <source>
        <dbReference type="Proteomes" id="UP001497644"/>
    </source>
</evidence>
<dbReference type="Gene3D" id="4.10.60.10">
    <property type="entry name" value="Zinc finger, CCHC-type"/>
    <property type="match status" value="1"/>
</dbReference>
<name>A0AAV2MYQ7_9HYME</name>
<dbReference type="InterPro" id="IPR036875">
    <property type="entry name" value="Znf_CCHC_sf"/>
</dbReference>
<evidence type="ECO:0000313" key="3">
    <source>
        <dbReference type="EMBL" id="CAL1672186.1"/>
    </source>
</evidence>
<protein>
    <recommendedName>
        <fullName evidence="2">CCHC-type domain-containing protein</fullName>
    </recommendedName>
</protein>
<dbReference type="EMBL" id="CAXIPU020000457">
    <property type="protein sequence ID" value="CAL1672186.1"/>
    <property type="molecule type" value="Genomic_DNA"/>
</dbReference>
<dbReference type="AlphaFoldDB" id="A0AAV2MYQ7"/>
<dbReference type="SUPFAM" id="SSF57756">
    <property type="entry name" value="Retrovirus zinc finger-like domains"/>
    <property type="match status" value="1"/>
</dbReference>
<organism evidence="3 4">
    <name type="scientific">Lasius platythorax</name>
    <dbReference type="NCBI Taxonomy" id="488582"/>
    <lineage>
        <taxon>Eukaryota</taxon>
        <taxon>Metazoa</taxon>
        <taxon>Ecdysozoa</taxon>
        <taxon>Arthropoda</taxon>
        <taxon>Hexapoda</taxon>
        <taxon>Insecta</taxon>
        <taxon>Pterygota</taxon>
        <taxon>Neoptera</taxon>
        <taxon>Endopterygota</taxon>
        <taxon>Hymenoptera</taxon>
        <taxon>Apocrita</taxon>
        <taxon>Aculeata</taxon>
        <taxon>Formicoidea</taxon>
        <taxon>Formicidae</taxon>
        <taxon>Formicinae</taxon>
        <taxon>Lasius</taxon>
        <taxon>Lasius</taxon>
    </lineage>
</organism>
<feature type="domain" description="CCHC-type" evidence="2">
    <location>
        <begin position="149"/>
        <end position="163"/>
    </location>
</feature>
<dbReference type="PROSITE" id="PS50158">
    <property type="entry name" value="ZF_CCHC"/>
    <property type="match status" value="1"/>
</dbReference>
<sequence>MTGGLLLQIHSQDNQSKAEKLTNQLQNLFANNKSDKVHKPQQMAELRILDIDDTITCKDIARTVAETGGCRMTDVRTGPIRIAGRGMGTVWVRCPLTAANKLAEMKKVKVGWFSARVEMLPGRRLHCFRCLRPGHAKGQCTAQEDFTNRCYNCSKTGHKIQVCTYKPFCILCNEVGMQADHCPGSRICEAPPLPRRRLCQELGKIGQALALF</sequence>
<gene>
    <name evidence="3" type="ORF">LPLAT_LOCUS5590</name>
</gene>
<evidence type="ECO:0000259" key="2">
    <source>
        <dbReference type="PROSITE" id="PS50158"/>
    </source>
</evidence>
<keyword evidence="1" id="KW-0863">Zinc-finger</keyword>
<keyword evidence="1" id="KW-0862">Zinc</keyword>
<dbReference type="Proteomes" id="UP001497644">
    <property type="component" value="Unassembled WGS sequence"/>
</dbReference>
<evidence type="ECO:0000256" key="1">
    <source>
        <dbReference type="PROSITE-ProRule" id="PRU00047"/>
    </source>
</evidence>
<dbReference type="GO" id="GO:0008270">
    <property type="term" value="F:zinc ion binding"/>
    <property type="evidence" value="ECO:0007669"/>
    <property type="project" value="UniProtKB-KW"/>
</dbReference>
<comment type="caution">
    <text evidence="3">The sequence shown here is derived from an EMBL/GenBank/DDBJ whole genome shotgun (WGS) entry which is preliminary data.</text>
</comment>
<keyword evidence="4" id="KW-1185">Reference proteome</keyword>
<reference evidence="3" key="1">
    <citation type="submission" date="2024-04" db="EMBL/GenBank/DDBJ databases">
        <authorList>
            <consortium name="Molecular Ecology Group"/>
        </authorList>
    </citation>
    <scope>NUCLEOTIDE SEQUENCE</scope>
</reference>
<dbReference type="SMART" id="SM00343">
    <property type="entry name" value="ZnF_C2HC"/>
    <property type="match status" value="3"/>
</dbReference>
<dbReference type="InterPro" id="IPR001878">
    <property type="entry name" value="Znf_CCHC"/>
</dbReference>
<proteinExistence type="predicted"/>
<keyword evidence="1" id="KW-0479">Metal-binding</keyword>
<accession>A0AAV2MYQ7</accession>
<dbReference type="GO" id="GO:0003676">
    <property type="term" value="F:nucleic acid binding"/>
    <property type="evidence" value="ECO:0007669"/>
    <property type="project" value="InterPro"/>
</dbReference>